<dbReference type="AlphaFoldDB" id="A0A8H7AVS2"/>
<evidence type="ECO:0000313" key="2">
    <source>
        <dbReference type="Proteomes" id="UP000596902"/>
    </source>
</evidence>
<sequence>MASSMPLATPLFPNLPPELRNEIYSYLSIPPPNSTSLNSHLPLGLKTFTCKHTTINLIPTHHGSTSLLSLPRATFPESLEYSSHLLSNAITLQIGVHFHGRVNNFVQVDWNKKISTHLNKMAKSFPWLKKVAKYDIQILWEPVDGALKSKKGKRVAGQIPLDMVVCLTQLMDAEVKRKRGNVSVGLCLAHSFAIQNALAEHKFGLNTFLFNNGSGDPEFKKFVREVRMTAHEYHLPTHPHPRFLAVPSPGESKEKALIRVQDGVVSWSEWTKGLLVMSRTLDAEAPRGSVLTQGKGEAEFPMCHLMAECVMR</sequence>
<organism evidence="1 2">
    <name type="scientific">Alternaria burnsii</name>
    <dbReference type="NCBI Taxonomy" id="1187904"/>
    <lineage>
        <taxon>Eukaryota</taxon>
        <taxon>Fungi</taxon>
        <taxon>Dikarya</taxon>
        <taxon>Ascomycota</taxon>
        <taxon>Pezizomycotina</taxon>
        <taxon>Dothideomycetes</taxon>
        <taxon>Pleosporomycetidae</taxon>
        <taxon>Pleosporales</taxon>
        <taxon>Pleosporineae</taxon>
        <taxon>Pleosporaceae</taxon>
        <taxon>Alternaria</taxon>
        <taxon>Alternaria sect. Alternaria</taxon>
    </lineage>
</organism>
<dbReference type="RefSeq" id="XP_038782569.1">
    <property type="nucleotide sequence ID" value="XM_038934768.1"/>
</dbReference>
<gene>
    <name evidence="1" type="ORF">GT037_009721</name>
</gene>
<name>A0A8H7AVS2_9PLEO</name>
<protein>
    <submittedName>
        <fullName evidence="1">Uncharacterized protein</fullName>
    </submittedName>
</protein>
<reference evidence="1" key="1">
    <citation type="submission" date="2020-01" db="EMBL/GenBank/DDBJ databases">
        <authorList>
            <person name="Feng Z.H.Z."/>
        </authorList>
    </citation>
    <scope>NUCLEOTIDE SEQUENCE</scope>
    <source>
        <strain evidence="1">CBS107.38</strain>
    </source>
</reference>
<dbReference type="GeneID" id="62207946"/>
<accession>A0A8H7AVS2</accession>
<proteinExistence type="predicted"/>
<dbReference type="EMBL" id="JAAABM010000017">
    <property type="protein sequence ID" value="KAF7672211.1"/>
    <property type="molecule type" value="Genomic_DNA"/>
</dbReference>
<reference evidence="1" key="2">
    <citation type="submission" date="2020-08" db="EMBL/GenBank/DDBJ databases">
        <title>Draft Genome Sequence of Cumin Blight Pathogen Alternaria burnsii.</title>
        <authorList>
            <person name="Feng Z."/>
        </authorList>
    </citation>
    <scope>NUCLEOTIDE SEQUENCE</scope>
    <source>
        <strain evidence="1">CBS107.38</strain>
    </source>
</reference>
<dbReference type="Proteomes" id="UP000596902">
    <property type="component" value="Unassembled WGS sequence"/>
</dbReference>
<comment type="caution">
    <text evidence="1">The sequence shown here is derived from an EMBL/GenBank/DDBJ whole genome shotgun (WGS) entry which is preliminary data.</text>
</comment>
<evidence type="ECO:0000313" key="1">
    <source>
        <dbReference type="EMBL" id="KAF7672211.1"/>
    </source>
</evidence>
<keyword evidence="2" id="KW-1185">Reference proteome</keyword>